<feature type="domain" description="WH1" evidence="7">
    <location>
        <begin position="1"/>
        <end position="93"/>
    </location>
</feature>
<comment type="caution">
    <text evidence="9">The sequence shown here is derived from an EMBL/GenBank/DDBJ whole genome shotgun (WGS) entry which is preliminary data.</text>
</comment>
<dbReference type="InterPro" id="IPR036034">
    <property type="entry name" value="PDZ_sf"/>
</dbReference>
<evidence type="ECO:0000256" key="3">
    <source>
        <dbReference type="SAM" id="MobiDB-lite"/>
    </source>
</evidence>
<feature type="region of interest" description="Disordered" evidence="3">
    <location>
        <begin position="255"/>
        <end position="278"/>
    </location>
</feature>
<evidence type="ECO:0000259" key="6">
    <source>
        <dbReference type="PROSITE" id="PS50106"/>
    </source>
</evidence>
<dbReference type="CDD" id="cd01230">
    <property type="entry name" value="PH1_Tiam1_2"/>
    <property type="match status" value="1"/>
</dbReference>
<dbReference type="PANTHER" id="PTHR46001:SF3">
    <property type="entry name" value="PROTEIN STILL LIFE, ISOFORM SIF TYPE 1"/>
    <property type="match status" value="1"/>
</dbReference>
<dbReference type="Gene3D" id="2.30.29.30">
    <property type="entry name" value="Pleckstrin-homology domain (PH domain)/Phosphotyrosine-binding domain (PTB)"/>
    <property type="match status" value="3"/>
</dbReference>
<dbReference type="InterPro" id="IPR040655">
    <property type="entry name" value="TIAM1_CC-Ex"/>
</dbReference>
<dbReference type="CDD" id="cd01765">
    <property type="entry name" value="FERM_F0_F1"/>
    <property type="match status" value="1"/>
</dbReference>
<feature type="region of interest" description="Disordered" evidence="3">
    <location>
        <begin position="1040"/>
        <end position="1095"/>
    </location>
</feature>
<gene>
    <name evidence="9" type="ORF">MGAL_10B074252</name>
</gene>
<feature type="domain" description="RBD" evidence="8">
    <location>
        <begin position="868"/>
        <end position="935"/>
    </location>
</feature>
<dbReference type="Pfam" id="PF02196">
    <property type="entry name" value="RBD"/>
    <property type="match status" value="1"/>
</dbReference>
<feature type="domain" description="PDZ" evidence="6">
    <location>
        <begin position="948"/>
        <end position="1013"/>
    </location>
</feature>
<dbReference type="InterPro" id="IPR000697">
    <property type="entry name" value="WH1/EVH1_dom"/>
</dbReference>
<evidence type="ECO:0000256" key="1">
    <source>
        <dbReference type="ARBA" id="ARBA00022658"/>
    </source>
</evidence>
<dbReference type="Gene3D" id="1.20.900.10">
    <property type="entry name" value="Dbl homology (DH) domain"/>
    <property type="match status" value="1"/>
</dbReference>
<feature type="domain" description="DH" evidence="5">
    <location>
        <begin position="1137"/>
        <end position="1335"/>
    </location>
</feature>
<dbReference type="PROSITE" id="PS50106">
    <property type="entry name" value="PDZ"/>
    <property type="match status" value="1"/>
</dbReference>
<evidence type="ECO:0000259" key="5">
    <source>
        <dbReference type="PROSITE" id="PS50010"/>
    </source>
</evidence>
<evidence type="ECO:0000259" key="8">
    <source>
        <dbReference type="PROSITE" id="PS50898"/>
    </source>
</evidence>
<feature type="region of interest" description="Disordered" evidence="3">
    <location>
        <begin position="478"/>
        <end position="507"/>
    </location>
</feature>
<keyword evidence="10" id="KW-1185">Reference proteome</keyword>
<dbReference type="PANTHER" id="PTHR46001">
    <property type="entry name" value="TIAM (MAMMALIAN TUMOR INVASION AND METASTASIS FACTOR) HOMOLOG"/>
    <property type="match status" value="1"/>
</dbReference>
<organism evidence="9 10">
    <name type="scientific">Mytilus galloprovincialis</name>
    <name type="common">Mediterranean mussel</name>
    <dbReference type="NCBI Taxonomy" id="29158"/>
    <lineage>
        <taxon>Eukaryota</taxon>
        <taxon>Metazoa</taxon>
        <taxon>Spiralia</taxon>
        <taxon>Lophotrochozoa</taxon>
        <taxon>Mollusca</taxon>
        <taxon>Bivalvia</taxon>
        <taxon>Autobranchia</taxon>
        <taxon>Pteriomorphia</taxon>
        <taxon>Mytilida</taxon>
        <taxon>Mytiloidea</taxon>
        <taxon>Mytilidae</taxon>
        <taxon>Mytilinae</taxon>
        <taxon>Mytilus</taxon>
    </lineage>
</organism>
<feature type="compositionally biased region" description="Polar residues" evidence="3">
    <location>
        <begin position="1632"/>
        <end position="1650"/>
    </location>
</feature>
<dbReference type="GO" id="GO:0005085">
    <property type="term" value="F:guanyl-nucleotide exchange factor activity"/>
    <property type="evidence" value="ECO:0007669"/>
    <property type="project" value="UniProtKB-KW"/>
</dbReference>
<dbReference type="SMART" id="SM00461">
    <property type="entry name" value="WH1"/>
    <property type="match status" value="1"/>
</dbReference>
<keyword evidence="2" id="KW-0677">Repeat</keyword>
<dbReference type="PROSITE" id="PS50898">
    <property type="entry name" value="RBD"/>
    <property type="match status" value="1"/>
</dbReference>
<evidence type="ECO:0000259" key="7">
    <source>
        <dbReference type="PROSITE" id="PS50229"/>
    </source>
</evidence>
<dbReference type="OrthoDB" id="8059989at2759"/>
<dbReference type="SUPFAM" id="SSF48065">
    <property type="entry name" value="DBL homology domain (DH-domain)"/>
    <property type="match status" value="1"/>
</dbReference>
<dbReference type="InterPro" id="IPR001331">
    <property type="entry name" value="GDS_CDC24_CS"/>
</dbReference>
<dbReference type="SUPFAM" id="SSF50156">
    <property type="entry name" value="PDZ domain-like"/>
    <property type="match status" value="1"/>
</dbReference>
<dbReference type="SUPFAM" id="SSF50729">
    <property type="entry name" value="PH domain-like"/>
    <property type="match status" value="3"/>
</dbReference>
<feature type="compositionally biased region" description="Polar residues" evidence="3">
    <location>
        <begin position="183"/>
        <end position="208"/>
    </location>
</feature>
<feature type="compositionally biased region" description="Polar residues" evidence="3">
    <location>
        <begin position="373"/>
        <end position="393"/>
    </location>
</feature>
<dbReference type="SMART" id="SM00228">
    <property type="entry name" value="PDZ"/>
    <property type="match status" value="1"/>
</dbReference>
<dbReference type="PROSITE" id="PS50229">
    <property type="entry name" value="WH1"/>
    <property type="match status" value="1"/>
</dbReference>
<keyword evidence="1" id="KW-0344">Guanine-nucleotide releasing factor</keyword>
<dbReference type="PROSITE" id="PS50003">
    <property type="entry name" value="PH_DOMAIN"/>
    <property type="match status" value="1"/>
</dbReference>
<dbReference type="Pfam" id="PF18385">
    <property type="entry name" value="Tiam_CC_Ex"/>
    <property type="match status" value="1"/>
</dbReference>
<feature type="region of interest" description="Disordered" evidence="3">
    <location>
        <begin position="446"/>
        <end position="465"/>
    </location>
</feature>
<dbReference type="Proteomes" id="UP000596742">
    <property type="component" value="Unassembled WGS sequence"/>
</dbReference>
<dbReference type="Pfam" id="PF00169">
    <property type="entry name" value="PH"/>
    <property type="match status" value="1"/>
</dbReference>
<dbReference type="InterPro" id="IPR000219">
    <property type="entry name" value="DH_dom"/>
</dbReference>
<feature type="region of interest" description="Disordered" evidence="3">
    <location>
        <begin position="178"/>
        <end position="208"/>
    </location>
</feature>
<reference evidence="9" key="1">
    <citation type="submission" date="2018-11" db="EMBL/GenBank/DDBJ databases">
        <authorList>
            <person name="Alioto T."/>
            <person name="Alioto T."/>
        </authorList>
    </citation>
    <scope>NUCLEOTIDE SEQUENCE</scope>
</reference>
<protein>
    <submittedName>
        <fullName evidence="9">T-lymphoma invasion and metastasis-inducing protein 1</fullName>
    </submittedName>
</protein>
<proteinExistence type="predicted"/>
<dbReference type="InterPro" id="IPR035899">
    <property type="entry name" value="DBL_dom_sf"/>
</dbReference>
<feature type="compositionally biased region" description="Polar residues" evidence="3">
    <location>
        <begin position="256"/>
        <end position="266"/>
    </location>
</feature>
<feature type="region of interest" description="Disordered" evidence="3">
    <location>
        <begin position="301"/>
        <end position="347"/>
    </location>
</feature>
<dbReference type="PROSITE" id="PS50010">
    <property type="entry name" value="DH_2"/>
    <property type="match status" value="1"/>
</dbReference>
<dbReference type="InterPro" id="IPR003116">
    <property type="entry name" value="RBD_dom"/>
</dbReference>
<dbReference type="InterPro" id="IPR001849">
    <property type="entry name" value="PH_domain"/>
</dbReference>
<accession>A0A8B6BZL1</accession>
<dbReference type="Gene3D" id="3.10.20.90">
    <property type="entry name" value="Phosphatidylinositol 3-kinase Catalytic Subunit, Chain A, domain 1"/>
    <property type="match status" value="1"/>
</dbReference>
<feature type="compositionally biased region" description="Pro residues" evidence="3">
    <location>
        <begin position="329"/>
        <end position="338"/>
    </location>
</feature>
<dbReference type="Pfam" id="PF00621">
    <property type="entry name" value="RhoGEF"/>
    <property type="match status" value="1"/>
</dbReference>
<dbReference type="Pfam" id="PF23014">
    <property type="entry name" value="PH_Tiam1"/>
    <property type="match status" value="1"/>
</dbReference>
<feature type="region of interest" description="Disordered" evidence="3">
    <location>
        <begin position="364"/>
        <end position="428"/>
    </location>
</feature>
<evidence type="ECO:0000256" key="2">
    <source>
        <dbReference type="ARBA" id="ARBA00022737"/>
    </source>
</evidence>
<dbReference type="InterPro" id="IPR001478">
    <property type="entry name" value="PDZ"/>
</dbReference>
<dbReference type="InterPro" id="IPR011993">
    <property type="entry name" value="PH-like_dom_sf"/>
</dbReference>
<evidence type="ECO:0000259" key="4">
    <source>
        <dbReference type="PROSITE" id="PS50003"/>
    </source>
</evidence>
<feature type="domain" description="PH" evidence="4">
    <location>
        <begin position="553"/>
        <end position="666"/>
    </location>
</feature>
<evidence type="ECO:0000313" key="9">
    <source>
        <dbReference type="EMBL" id="VDH97497.1"/>
    </source>
</evidence>
<name>A0A8B6BZL1_MYTGA</name>
<dbReference type="InterPro" id="IPR043537">
    <property type="entry name" value="Tiam1/Tiam2/Sif"/>
</dbReference>
<feature type="region of interest" description="Disordered" evidence="3">
    <location>
        <begin position="1629"/>
        <end position="1654"/>
    </location>
</feature>
<dbReference type="CDD" id="cd00160">
    <property type="entry name" value="RhoGEF"/>
    <property type="match status" value="1"/>
</dbReference>
<dbReference type="InterPro" id="IPR055230">
    <property type="entry name" value="PH_Tiam1/2"/>
</dbReference>
<feature type="compositionally biased region" description="Low complexity" evidence="3">
    <location>
        <begin position="483"/>
        <end position="501"/>
    </location>
</feature>
<dbReference type="SMART" id="SM00325">
    <property type="entry name" value="RhoGEF"/>
    <property type="match status" value="1"/>
</dbReference>
<feature type="region of interest" description="Disordered" evidence="3">
    <location>
        <begin position="97"/>
        <end position="143"/>
    </location>
</feature>
<sequence length="1704" mass="190314">MSWERISEDVVPINISCIEDTPTTVFQITAYNRHVEKIFDVKIIQPGTIICPATESFVHWRDGLTKYEWGLNFTTPADAKRFRDCCSNLSQKFSRKATSASSLRLSPPKRIRGKDRSISSPNSPVHNHHRRTISSPHELHSDNPLVDNHVIAEKKEKSATIPRSQMEAEEDAQLFKPTGILKPSSTSSVYDNYDNTSGTVQLRKSSTNDSRFAVNRKSMPAPASSHVSFVEDRLLNNTRPASAIHFTQKYLEENSARSASVTFSSDTKTDRRRANQSVENIQMETAFVGDVSVEDLPKEHTDRVRVLAPKPVKALSPPQRKSSSSSPEWPSPPEPLTPLTPLNPEVNVDFDSDVLRKMLQSLPVSPEEVKGVNRSNSQNKLSDNRRAGNNQINEKSRHRNGSSSSSSESHKINGTGSAFVAPETSKSKQTQLVEYELRLRDQCARQSYTRDSYPDSGIGGMAGDNATVSEASIKDQPQGLEIGSSKSGSCGNSSHGSSSSGRHSDLVNQLSEGSDLKQYFSPELSDDDGAESDDSIHTMTEAESKISYKQFGAIRKAGWLVVKNWLVQRKRRLEHAPKRKWKRYWVCLKGTVLLFYDCNEQNSITEESVPRHILVIEGGIAQAVPEHPKRDNIFSLSTAFGDAYLFQALSSTEVENWICAIHSACASSLARQHGKDNSLKLIKSEQHKLENNIDVDVKMKKMAELQLTVVTDPRSRQAIIKQIAQWEENLEKLYIEQYRLRCYISTLQGSELPNPKVLLANASKTTKATLGKLGVFTVTSFHALVAARRPLIDTNIYGKGSHKGGMLSPRGDGTFKYSTKVTTPASNLDTSSVYKATDIDGVVAEIYRDVPDGLSDNSMSEDSAIAETLSRISLPNQQTILVNVNKHTIIQDLLESVCGKRQLNIEDHYVRVKLPSAPQGVYTIPEPQEIIRKMKYESIEVCEKNVFQIDLVKSPNDTEFGFAVEAELAQSFERDDELRLYVSNVLPSSVAMQAGLMVGDEILVINSKVVSELDMVYIENLLHTSQSLCCTIRSIHTQKSAPSQKSGEIDNMMCPPPPSQSRISEDTLGHLIVPSPADSGSSSLKSLHSNSQSDVPTNQIDALLSSADQVTAICRTDMDPKLAESLQGTKPLSEAQKLRKVIMELIDTERAYVKDLEFLIDRYLEPLKEETFMSTDDVDHLFGNIHEISQFQKQFLQSLEEAMQLEGDFLAIEDPKLFRRVLFSLGGSFLFYANHFKVYSSFCASHTRSQKILNPVSEINQSLKEFLQARNPKQQHSATLESYLIKPIQRILKYPLLLQQLCNLTDDDTDESDEHYHLSEALKGMEAVAEHINEMQKIFEEYGSVFDELSKMFKEIHPQKKPVDLSVGELQMYGTVEWCNICDSLGKVKKNLDLENIVFVFKTGVVFLCRERIKRRKSKGNSKISGSDPVFEFHERFRTLIPVQEVQVQGGRVSDIDRHYWWDLIHCRSDKDGRPERVYQFCNSSVEAKSDFMKIIRQTIRESVRKMTLPPGSQPAKGSYAPFGGQRLQKLPSNIRTLSKLRKGSAKSTDVDRHSAEFEEKINVLESEDSSAFRIRSRTVGDLNDMENDEDNNVYKPGSSEPQICIDTKSSCSSNSSLSSSSKASGSAAKLTQASGNPLTFSSGNLSQLEGSPVWKPRNESNVMVHKGPHLCVPSSAISSSLVNSAMLNNNLSNKFPDIKDTEC</sequence>
<dbReference type="PROSITE" id="PS00741">
    <property type="entry name" value="DH_1"/>
    <property type="match status" value="1"/>
</dbReference>
<dbReference type="Pfam" id="PF00595">
    <property type="entry name" value="PDZ"/>
    <property type="match status" value="1"/>
</dbReference>
<feature type="compositionally biased region" description="Low complexity" evidence="3">
    <location>
        <begin position="1075"/>
        <end position="1093"/>
    </location>
</feature>
<dbReference type="Gene3D" id="2.30.42.10">
    <property type="match status" value="1"/>
</dbReference>
<dbReference type="GO" id="GO:0007264">
    <property type="term" value="P:small GTPase-mediated signal transduction"/>
    <property type="evidence" value="ECO:0007669"/>
    <property type="project" value="InterPro"/>
</dbReference>
<dbReference type="SMART" id="SM00233">
    <property type="entry name" value="PH"/>
    <property type="match status" value="2"/>
</dbReference>
<feature type="region of interest" description="Disordered" evidence="3">
    <location>
        <begin position="1583"/>
        <end position="1602"/>
    </location>
</feature>
<feature type="compositionally biased region" description="Low complexity" evidence="3">
    <location>
        <begin position="315"/>
        <end position="328"/>
    </location>
</feature>
<dbReference type="EMBL" id="UYJE01000901">
    <property type="protein sequence ID" value="VDH97497.1"/>
    <property type="molecule type" value="Genomic_DNA"/>
</dbReference>
<dbReference type="Gene3D" id="6.10.140.680">
    <property type="match status" value="1"/>
</dbReference>
<evidence type="ECO:0000313" key="10">
    <source>
        <dbReference type="Proteomes" id="UP000596742"/>
    </source>
</evidence>